<name>A0A3E0TM45_9GAMM</name>
<dbReference type="NCBIfam" id="TIGR02532">
    <property type="entry name" value="IV_pilin_GFxxxE"/>
    <property type="match status" value="1"/>
</dbReference>
<keyword evidence="1" id="KW-0812">Transmembrane</keyword>
<dbReference type="SUPFAM" id="SSF54523">
    <property type="entry name" value="Pili subunits"/>
    <property type="match status" value="1"/>
</dbReference>
<feature type="transmembrane region" description="Helical" evidence="1">
    <location>
        <begin position="15"/>
        <end position="36"/>
    </location>
</feature>
<dbReference type="InterPro" id="IPR012902">
    <property type="entry name" value="N_methyl_site"/>
</dbReference>
<dbReference type="Gene3D" id="3.30.700.10">
    <property type="entry name" value="Glycoprotein, Type 4 Pilin"/>
    <property type="match status" value="1"/>
</dbReference>
<dbReference type="Pfam" id="PF07963">
    <property type="entry name" value="N_methyl"/>
    <property type="match status" value="1"/>
</dbReference>
<protein>
    <submittedName>
        <fullName evidence="2">Type II secretion system protein</fullName>
    </submittedName>
</protein>
<reference evidence="2 3" key="1">
    <citation type="submission" date="2018-08" db="EMBL/GenBank/DDBJ databases">
        <title>Thalassotalea euphylliae genome.</title>
        <authorList>
            <person name="Summers S."/>
            <person name="Rice S.A."/>
            <person name="Freckelton M.L."/>
            <person name="Nedved B.T."/>
            <person name="Hadfield M.G."/>
        </authorList>
    </citation>
    <scope>NUCLEOTIDE SEQUENCE [LARGE SCALE GENOMIC DNA]</scope>
    <source>
        <strain evidence="2 3">H1</strain>
    </source>
</reference>
<dbReference type="EMBL" id="QUOU01000001">
    <property type="protein sequence ID" value="REL25558.1"/>
    <property type="molecule type" value="Genomic_DNA"/>
</dbReference>
<dbReference type="RefSeq" id="WP_116006689.1">
    <property type="nucleotide sequence ID" value="NZ_QUOU01000001.1"/>
</dbReference>
<keyword evidence="1" id="KW-0472">Membrane</keyword>
<dbReference type="PROSITE" id="PS00409">
    <property type="entry name" value="PROKAR_NTER_METHYL"/>
    <property type="match status" value="1"/>
</dbReference>
<dbReference type="InterPro" id="IPR045584">
    <property type="entry name" value="Pilin-like"/>
</dbReference>
<keyword evidence="1" id="KW-1133">Transmembrane helix</keyword>
<comment type="caution">
    <text evidence="2">The sequence shown here is derived from an EMBL/GenBank/DDBJ whole genome shotgun (WGS) entry which is preliminary data.</text>
</comment>
<gene>
    <name evidence="2" type="ORF">DXX93_02670</name>
</gene>
<dbReference type="Proteomes" id="UP000256478">
    <property type="component" value="Unassembled WGS sequence"/>
</dbReference>
<sequence>MVTTHLSSPRNNAKGFTLIELVVVIVILGILSAVAAPRFINLTSDANAAAIEALSGNLASTADLYYSKAIIESDNGGLENGFVFEGIFFDQGYPIGISFSDSDNVPEILEAMNISDDFVFNTQFTDTNAAGQLTRGLYLTNTPPNDAPSVAEIVATNCYVSYKSTVTVAAEPEILTVTTGC</sequence>
<proteinExistence type="predicted"/>
<organism evidence="2 3">
    <name type="scientific">Thalassotalea euphylliae</name>
    <dbReference type="NCBI Taxonomy" id="1655234"/>
    <lineage>
        <taxon>Bacteria</taxon>
        <taxon>Pseudomonadati</taxon>
        <taxon>Pseudomonadota</taxon>
        <taxon>Gammaproteobacteria</taxon>
        <taxon>Alteromonadales</taxon>
        <taxon>Colwelliaceae</taxon>
        <taxon>Thalassotalea</taxon>
    </lineage>
</organism>
<accession>A0A3E0TM45</accession>
<evidence type="ECO:0000256" key="1">
    <source>
        <dbReference type="SAM" id="Phobius"/>
    </source>
</evidence>
<dbReference type="AlphaFoldDB" id="A0A3E0TM45"/>
<evidence type="ECO:0000313" key="2">
    <source>
        <dbReference type="EMBL" id="REL25558.1"/>
    </source>
</evidence>
<evidence type="ECO:0000313" key="3">
    <source>
        <dbReference type="Proteomes" id="UP000256478"/>
    </source>
</evidence>
<dbReference type="OrthoDB" id="6385513at2"/>